<evidence type="ECO:0008006" key="3">
    <source>
        <dbReference type="Google" id="ProtNLM"/>
    </source>
</evidence>
<sequence length="104" mass="11289">MSDTSNTSGGQAGQQPNIVIAPECQDIFVDGVIGAMVRDGVVRINLVNTRFNIDGSQVEHAVVSRMIMSRSGVRNLHAALEQLMGRLTRSADGRREEDHPAEDD</sequence>
<dbReference type="RefSeq" id="WP_257767720.1">
    <property type="nucleotide sequence ID" value="NZ_CP102480.1"/>
</dbReference>
<organism evidence="1 2">
    <name type="scientific">Nisaea acidiphila</name>
    <dbReference type="NCBI Taxonomy" id="1862145"/>
    <lineage>
        <taxon>Bacteria</taxon>
        <taxon>Pseudomonadati</taxon>
        <taxon>Pseudomonadota</taxon>
        <taxon>Alphaproteobacteria</taxon>
        <taxon>Rhodospirillales</taxon>
        <taxon>Thalassobaculaceae</taxon>
        <taxon>Nisaea</taxon>
    </lineage>
</organism>
<evidence type="ECO:0000313" key="1">
    <source>
        <dbReference type="EMBL" id="UUX49193.1"/>
    </source>
</evidence>
<reference evidence="1" key="1">
    <citation type="submission" date="2022-08" db="EMBL/GenBank/DDBJ databases">
        <title>Nisaea acidiphila sp. nov., isolated from a marine algal debris and emended description of the genus Nisaea Urios et al. 2008.</title>
        <authorList>
            <person name="Kwon K."/>
        </authorList>
    </citation>
    <scope>NUCLEOTIDE SEQUENCE</scope>
    <source>
        <strain evidence="1">MEBiC11861</strain>
    </source>
</reference>
<dbReference type="AlphaFoldDB" id="A0A9J7ARJ4"/>
<name>A0A9J7ARJ4_9PROT</name>
<accession>A0A9J7ARJ4</accession>
<keyword evidence="2" id="KW-1185">Reference proteome</keyword>
<proteinExistence type="predicted"/>
<dbReference type="KEGG" id="naci:NUH88_17525"/>
<evidence type="ECO:0000313" key="2">
    <source>
        <dbReference type="Proteomes" id="UP001060336"/>
    </source>
</evidence>
<protein>
    <recommendedName>
        <fullName evidence="3">DUF3467 domain-containing protein</fullName>
    </recommendedName>
</protein>
<dbReference type="Proteomes" id="UP001060336">
    <property type="component" value="Chromosome"/>
</dbReference>
<dbReference type="EMBL" id="CP102480">
    <property type="protein sequence ID" value="UUX49193.1"/>
    <property type="molecule type" value="Genomic_DNA"/>
</dbReference>
<gene>
    <name evidence="1" type="ORF">NUH88_17525</name>
</gene>